<dbReference type="KEGG" id="kne:92182625"/>
<proteinExistence type="predicted"/>
<feature type="region of interest" description="Disordered" evidence="1">
    <location>
        <begin position="1"/>
        <end position="30"/>
    </location>
</feature>
<evidence type="ECO:0000313" key="2">
    <source>
        <dbReference type="EMBL" id="KAK8847509.1"/>
    </source>
</evidence>
<dbReference type="EMBL" id="JBCAWK010000010">
    <property type="protein sequence ID" value="KAK8847509.1"/>
    <property type="molecule type" value="Genomic_DNA"/>
</dbReference>
<gene>
    <name evidence="2" type="ORF">IAR55_005367</name>
</gene>
<name>A0AAW0YM15_9TREE</name>
<sequence>MPPRQVKQSQAPSSPATSNGSWSEDNQEQDIGQILKEVKQKIHAEHKRLTQRTLEEANKYVADVKERVEQAITVTHRDELNEIHTLLVHSLSEQDTILATHYDELQSVEHDIAGIVAGFWRGWKGEIEQCLKTGRGCEVAMGQSLEDEAESVRVLTTAVRPDRVDQDHAPSGGKGNDEETVAQSEGE</sequence>
<dbReference type="RefSeq" id="XP_066801027.1">
    <property type="nucleotide sequence ID" value="XM_066948459.1"/>
</dbReference>
<keyword evidence="3" id="KW-1185">Reference proteome</keyword>
<feature type="compositionally biased region" description="Polar residues" evidence="1">
    <location>
        <begin position="1"/>
        <end position="24"/>
    </location>
</feature>
<dbReference type="GeneID" id="92182625"/>
<protein>
    <submittedName>
        <fullName evidence="2">Uncharacterized protein</fullName>
    </submittedName>
</protein>
<comment type="caution">
    <text evidence="2">The sequence shown here is derived from an EMBL/GenBank/DDBJ whole genome shotgun (WGS) entry which is preliminary data.</text>
</comment>
<evidence type="ECO:0000256" key="1">
    <source>
        <dbReference type="SAM" id="MobiDB-lite"/>
    </source>
</evidence>
<dbReference type="AlphaFoldDB" id="A0AAW0YM15"/>
<dbReference type="Proteomes" id="UP001388673">
    <property type="component" value="Unassembled WGS sequence"/>
</dbReference>
<evidence type="ECO:0000313" key="3">
    <source>
        <dbReference type="Proteomes" id="UP001388673"/>
    </source>
</evidence>
<reference evidence="2 3" key="1">
    <citation type="journal article" date="2024" name="bioRxiv">
        <title>Comparative genomics of Cryptococcus and Kwoniella reveals pathogenesis evolution and contrasting karyotype dynamics via intercentromeric recombination or chromosome fusion.</title>
        <authorList>
            <person name="Coelho M.A."/>
            <person name="David-Palma M."/>
            <person name="Shea T."/>
            <person name="Bowers K."/>
            <person name="McGinley-Smith S."/>
            <person name="Mohammad A.W."/>
            <person name="Gnirke A."/>
            <person name="Yurkov A.M."/>
            <person name="Nowrousian M."/>
            <person name="Sun S."/>
            <person name="Cuomo C.A."/>
            <person name="Heitman J."/>
        </authorList>
    </citation>
    <scope>NUCLEOTIDE SEQUENCE [LARGE SCALE GENOMIC DNA]</scope>
    <source>
        <strain evidence="2 3">CBS 13917</strain>
    </source>
</reference>
<accession>A0AAW0YM15</accession>
<feature type="region of interest" description="Disordered" evidence="1">
    <location>
        <begin position="158"/>
        <end position="187"/>
    </location>
</feature>
<organism evidence="2 3">
    <name type="scientific">Kwoniella newhampshirensis</name>
    <dbReference type="NCBI Taxonomy" id="1651941"/>
    <lineage>
        <taxon>Eukaryota</taxon>
        <taxon>Fungi</taxon>
        <taxon>Dikarya</taxon>
        <taxon>Basidiomycota</taxon>
        <taxon>Agaricomycotina</taxon>
        <taxon>Tremellomycetes</taxon>
        <taxon>Tremellales</taxon>
        <taxon>Cryptococcaceae</taxon>
        <taxon>Kwoniella</taxon>
    </lineage>
</organism>